<gene>
    <name evidence="1" type="ORF">DEO72_LG10g2010</name>
</gene>
<dbReference type="Proteomes" id="UP000501690">
    <property type="component" value="Linkage Group LG10"/>
</dbReference>
<proteinExistence type="predicted"/>
<evidence type="ECO:0000313" key="1">
    <source>
        <dbReference type="EMBL" id="QCE10778.1"/>
    </source>
</evidence>
<organism evidence="1 2">
    <name type="scientific">Vigna unguiculata</name>
    <name type="common">Cowpea</name>
    <dbReference type="NCBI Taxonomy" id="3917"/>
    <lineage>
        <taxon>Eukaryota</taxon>
        <taxon>Viridiplantae</taxon>
        <taxon>Streptophyta</taxon>
        <taxon>Embryophyta</taxon>
        <taxon>Tracheophyta</taxon>
        <taxon>Spermatophyta</taxon>
        <taxon>Magnoliopsida</taxon>
        <taxon>eudicotyledons</taxon>
        <taxon>Gunneridae</taxon>
        <taxon>Pentapetalae</taxon>
        <taxon>rosids</taxon>
        <taxon>fabids</taxon>
        <taxon>Fabales</taxon>
        <taxon>Fabaceae</taxon>
        <taxon>Papilionoideae</taxon>
        <taxon>50 kb inversion clade</taxon>
        <taxon>NPAAA clade</taxon>
        <taxon>indigoferoid/millettioid clade</taxon>
        <taxon>Phaseoleae</taxon>
        <taxon>Vigna</taxon>
    </lineage>
</organism>
<name>A0A4D6NBR8_VIGUN</name>
<accession>A0A4D6NBR8</accession>
<keyword evidence="2" id="KW-1185">Reference proteome</keyword>
<dbReference type="EMBL" id="CP039354">
    <property type="protein sequence ID" value="QCE10778.1"/>
    <property type="molecule type" value="Genomic_DNA"/>
</dbReference>
<dbReference type="AlphaFoldDB" id="A0A4D6NBR8"/>
<sequence length="97" mass="10630">MNHIFLMSLCHQGQVTVSSLHHRSVVAQASSIVVVTEVAESPSLSSFNPAYSGEEKLFYVAGKMNDGVMKPFRRDVVVKDGGDGTLWLMQVHIKGKL</sequence>
<evidence type="ECO:0000313" key="2">
    <source>
        <dbReference type="Proteomes" id="UP000501690"/>
    </source>
</evidence>
<protein>
    <submittedName>
        <fullName evidence="1">Uncharacterized protein</fullName>
    </submittedName>
</protein>
<reference evidence="1 2" key="1">
    <citation type="submission" date="2019-04" db="EMBL/GenBank/DDBJ databases">
        <title>An improved genome assembly and genetic linkage map for asparagus bean, Vigna unguiculata ssp. sesquipedialis.</title>
        <authorList>
            <person name="Xia Q."/>
            <person name="Zhang R."/>
            <person name="Dong Y."/>
        </authorList>
    </citation>
    <scope>NUCLEOTIDE SEQUENCE [LARGE SCALE GENOMIC DNA]</scope>
    <source>
        <tissue evidence="1">Leaf</tissue>
    </source>
</reference>